<dbReference type="SUPFAM" id="SSF52980">
    <property type="entry name" value="Restriction endonuclease-like"/>
    <property type="match status" value="1"/>
</dbReference>
<dbReference type="CDD" id="cd01038">
    <property type="entry name" value="Endonuclease_DUF559"/>
    <property type="match status" value="1"/>
</dbReference>
<dbReference type="PANTHER" id="PTHR38590:SF1">
    <property type="entry name" value="BLL0828 PROTEIN"/>
    <property type="match status" value="1"/>
</dbReference>
<protein>
    <recommendedName>
        <fullName evidence="2">DUF559 domain-containing protein</fullName>
    </recommendedName>
</protein>
<gene>
    <name evidence="3" type="ORF">AWR27_21950</name>
</gene>
<dbReference type="KEGG" id="smon:AWR27_21950"/>
<dbReference type="Proteomes" id="UP000187941">
    <property type="component" value="Chromosome"/>
</dbReference>
<dbReference type="Gene3D" id="3.40.960.10">
    <property type="entry name" value="VSR Endonuclease"/>
    <property type="match status" value="1"/>
</dbReference>
<dbReference type="InterPro" id="IPR007569">
    <property type="entry name" value="DUF559"/>
</dbReference>
<keyword evidence="4" id="KW-1185">Reference proteome</keyword>
<organism evidence="3 4">
    <name type="scientific">Spirosoma montaniterrae</name>
    <dbReference type="NCBI Taxonomy" id="1178516"/>
    <lineage>
        <taxon>Bacteria</taxon>
        <taxon>Pseudomonadati</taxon>
        <taxon>Bacteroidota</taxon>
        <taxon>Cytophagia</taxon>
        <taxon>Cytophagales</taxon>
        <taxon>Cytophagaceae</taxon>
        <taxon>Spirosoma</taxon>
    </lineage>
</organism>
<dbReference type="PANTHER" id="PTHR38590">
    <property type="entry name" value="BLL0828 PROTEIN"/>
    <property type="match status" value="1"/>
</dbReference>
<evidence type="ECO:0000259" key="2">
    <source>
        <dbReference type="Pfam" id="PF04480"/>
    </source>
</evidence>
<name>A0A1P9X282_9BACT</name>
<dbReference type="AlphaFoldDB" id="A0A1P9X282"/>
<sequence>MGQILHNRKNMEELRRELRKQLTDAEAILWSYLRSNQLGGRKFRRQHSVGSYVLDFYCTAERLAIEVDGSVHQQPENLLHDQERDDALANLGIRTIRIKNDEVEADISSVLQRISEQFVNNSH</sequence>
<accession>A0A1P9X282</accession>
<dbReference type="STRING" id="1178516.AWR27_21950"/>
<feature type="domain" description="DUF559" evidence="2">
    <location>
        <begin position="11"/>
        <end position="116"/>
    </location>
</feature>
<dbReference type="EMBL" id="CP014263">
    <property type="protein sequence ID" value="AQG81729.1"/>
    <property type="molecule type" value="Genomic_DNA"/>
</dbReference>
<dbReference type="Pfam" id="PF04480">
    <property type="entry name" value="DUF559"/>
    <property type="match status" value="1"/>
</dbReference>
<dbReference type="OrthoDB" id="9798754at2"/>
<proteinExistence type="predicted"/>
<feature type="coiled-coil region" evidence="1">
    <location>
        <begin position="1"/>
        <end position="28"/>
    </location>
</feature>
<dbReference type="InterPro" id="IPR011335">
    <property type="entry name" value="Restrct_endonuc-II-like"/>
</dbReference>
<reference evidence="3 4" key="1">
    <citation type="submission" date="2016-01" db="EMBL/GenBank/DDBJ databases">
        <authorList>
            <person name="Oliw E.H."/>
        </authorList>
    </citation>
    <scope>NUCLEOTIDE SEQUENCE [LARGE SCALE GENOMIC DNA]</scope>
    <source>
        <strain evidence="3 4">DY10</strain>
    </source>
</reference>
<evidence type="ECO:0000313" key="4">
    <source>
        <dbReference type="Proteomes" id="UP000187941"/>
    </source>
</evidence>
<keyword evidence="1" id="KW-0175">Coiled coil</keyword>
<evidence type="ECO:0000256" key="1">
    <source>
        <dbReference type="SAM" id="Coils"/>
    </source>
</evidence>
<evidence type="ECO:0000313" key="3">
    <source>
        <dbReference type="EMBL" id="AQG81729.1"/>
    </source>
</evidence>
<dbReference type="InterPro" id="IPR047216">
    <property type="entry name" value="Endonuclease_DUF559_bact"/>
</dbReference>